<evidence type="ECO:0000256" key="4">
    <source>
        <dbReference type="ARBA" id="ARBA00022833"/>
    </source>
</evidence>
<dbReference type="GO" id="GO:0008270">
    <property type="term" value="F:zinc ion binding"/>
    <property type="evidence" value="ECO:0007669"/>
    <property type="project" value="UniProtKB-KW"/>
</dbReference>
<dbReference type="PANTHER" id="PTHR46481">
    <property type="entry name" value="ZINC FINGER BED DOMAIN-CONTAINING PROTEIN 4"/>
    <property type="match status" value="1"/>
</dbReference>
<keyword evidence="2" id="KW-0479">Metal-binding</keyword>
<dbReference type="Proteomes" id="UP001497497">
    <property type="component" value="Unassembled WGS sequence"/>
</dbReference>
<keyword evidence="5" id="KW-0539">Nucleus</keyword>
<dbReference type="PANTHER" id="PTHR46481:SF10">
    <property type="entry name" value="ZINC FINGER BED DOMAIN-CONTAINING PROTEIN 39"/>
    <property type="match status" value="1"/>
</dbReference>
<comment type="subcellular location">
    <subcellularLocation>
        <location evidence="1">Nucleus</location>
    </subcellularLocation>
</comment>
<dbReference type="InterPro" id="IPR052035">
    <property type="entry name" value="ZnF_BED_domain_contain"/>
</dbReference>
<dbReference type="SUPFAM" id="SSF53098">
    <property type="entry name" value="Ribonuclease H-like"/>
    <property type="match status" value="1"/>
</dbReference>
<evidence type="ECO:0000313" key="8">
    <source>
        <dbReference type="Proteomes" id="UP001497497"/>
    </source>
</evidence>
<comment type="caution">
    <text evidence="7">The sequence shown here is derived from an EMBL/GenBank/DDBJ whole genome shotgun (WGS) entry which is preliminary data.</text>
</comment>
<reference evidence="7 8" key="1">
    <citation type="submission" date="2024-04" db="EMBL/GenBank/DDBJ databases">
        <authorList>
            <consortium name="Genoscope - CEA"/>
            <person name="William W."/>
        </authorList>
    </citation>
    <scope>NUCLEOTIDE SEQUENCE [LARGE SCALE GENOMIC DNA]</scope>
</reference>
<evidence type="ECO:0000313" key="7">
    <source>
        <dbReference type="EMBL" id="CAL1535207.1"/>
    </source>
</evidence>
<evidence type="ECO:0000256" key="2">
    <source>
        <dbReference type="ARBA" id="ARBA00022723"/>
    </source>
</evidence>
<evidence type="ECO:0000256" key="6">
    <source>
        <dbReference type="SAM" id="MobiDB-lite"/>
    </source>
</evidence>
<dbReference type="AlphaFoldDB" id="A0AAV2HMY7"/>
<evidence type="ECO:0000256" key="5">
    <source>
        <dbReference type="ARBA" id="ARBA00023242"/>
    </source>
</evidence>
<proteinExistence type="predicted"/>
<dbReference type="InterPro" id="IPR012337">
    <property type="entry name" value="RNaseH-like_sf"/>
</dbReference>
<keyword evidence="4" id="KW-0862">Zinc</keyword>
<keyword evidence="3" id="KW-0863">Zinc-finger</keyword>
<keyword evidence="8" id="KW-1185">Reference proteome</keyword>
<organism evidence="7 8">
    <name type="scientific">Lymnaea stagnalis</name>
    <name type="common">Great pond snail</name>
    <name type="synonym">Helix stagnalis</name>
    <dbReference type="NCBI Taxonomy" id="6523"/>
    <lineage>
        <taxon>Eukaryota</taxon>
        <taxon>Metazoa</taxon>
        <taxon>Spiralia</taxon>
        <taxon>Lophotrochozoa</taxon>
        <taxon>Mollusca</taxon>
        <taxon>Gastropoda</taxon>
        <taxon>Heterobranchia</taxon>
        <taxon>Euthyneura</taxon>
        <taxon>Panpulmonata</taxon>
        <taxon>Hygrophila</taxon>
        <taxon>Lymnaeoidea</taxon>
        <taxon>Lymnaeidae</taxon>
        <taxon>Lymnaea</taxon>
    </lineage>
</organism>
<dbReference type="EMBL" id="CAXITT010000194">
    <property type="protein sequence ID" value="CAL1535207.1"/>
    <property type="molecule type" value="Genomic_DNA"/>
</dbReference>
<evidence type="ECO:0000256" key="3">
    <source>
        <dbReference type="ARBA" id="ARBA00022771"/>
    </source>
</evidence>
<feature type="region of interest" description="Disordered" evidence="6">
    <location>
        <begin position="97"/>
        <end position="122"/>
    </location>
</feature>
<evidence type="ECO:0000256" key="1">
    <source>
        <dbReference type="ARBA" id="ARBA00004123"/>
    </source>
</evidence>
<protein>
    <submittedName>
        <fullName evidence="7">Uncharacterized protein</fullName>
    </submittedName>
</protein>
<sequence length="677" mass="76826">MEKKRGREKPKSAVYQHFSLTDDGKYYVCEVVDENSMKSCGAKISAFCGLGKSSPSRASNLKRHLQRHHPAVLMLIIAKDAAAGRPTGSYIPCTSGQVRVKKEPKRPKRSKEGKDSMKPQLVRQFKTSSARRVTVSMTADKFKSCIIEMVVKSAVPPSLFSSPAFLGLNGDIAQHFGVSLERDSIKTLVIEEAKRQKDAVKELLYRKFVHLKLDTCTRQKFHYFTINVQFLDERKDFVMRTLALRCTEAHHSAEYLQKLVVNVLEEFGISKGQVLSIVSDHASNLRKNTVEKAEGGEEVTENYDDMEIPENCENDDAVDVLIDSAARLMQIDHTRCAVHTLQLAMRDGLQERQVAKLIERLRKIVSAAKAPHLDAMLKLHAGKGVLVDHVRSWGSTYLMIKRLLELKPYLMDTGNPEINMTEAEWEEVRVLEALLRHPYGVTQKLQSADLTPGVFYKEWRNLIFCLSLIGGTIADGIKNSMIRRETQLLDNDILLAAIYADPMYRVTLTGEQKIRAKNALCSFAIRMEFLPWDYEPVEQLPYIGSTSFSSQPMDIGDDDQFSKRYLDEQELAKRRRSNLEECGEKSQMGMYQFKVDFNNALREVEQVDCTLKLNAKEAIPRYPLMVQNSAHAVTALPLTQVSLERMCSALQVLKSDFRSEMEEDLIEAILFLRTNSI</sequence>
<gene>
    <name evidence="7" type="ORF">GSLYS_00009167001</name>
</gene>
<accession>A0AAV2HMY7</accession>
<dbReference type="GO" id="GO:0005634">
    <property type="term" value="C:nucleus"/>
    <property type="evidence" value="ECO:0007669"/>
    <property type="project" value="UniProtKB-SubCell"/>
</dbReference>
<name>A0AAV2HMY7_LYMST</name>